<dbReference type="Proteomes" id="UP001501757">
    <property type="component" value="Unassembled WGS sequence"/>
</dbReference>
<evidence type="ECO:0000313" key="2">
    <source>
        <dbReference type="EMBL" id="GAA0361317.1"/>
    </source>
</evidence>
<sequence>MWNEQKTTKAWDERVAREERQRYQTAFQNLVGELNLDNWGAMQVKPDAIERQLTPEQKKKKQQDPSYSPPGPFSFGPDDIVSDESNTSARYFVSLTIFEFLEEKLGLKKLQEAFNDIRKSESCSSAELKKLIRDKYNTDISSFFK</sequence>
<feature type="region of interest" description="Disordered" evidence="1">
    <location>
        <begin position="46"/>
        <end position="81"/>
    </location>
</feature>
<keyword evidence="3" id="KW-1185">Reference proteome</keyword>
<proteinExistence type="predicted"/>
<organism evidence="2 3">
    <name type="scientific">Bowmanella denitrificans</name>
    <dbReference type="NCBI Taxonomy" id="366582"/>
    <lineage>
        <taxon>Bacteria</taxon>
        <taxon>Pseudomonadati</taxon>
        <taxon>Pseudomonadota</taxon>
        <taxon>Gammaproteobacteria</taxon>
        <taxon>Alteromonadales</taxon>
        <taxon>Alteromonadaceae</taxon>
        <taxon>Bowmanella</taxon>
    </lineage>
</organism>
<name>A0ABN0XE05_9ALTE</name>
<evidence type="ECO:0000313" key="3">
    <source>
        <dbReference type="Proteomes" id="UP001501757"/>
    </source>
</evidence>
<dbReference type="EMBL" id="BAAAEI010000015">
    <property type="protein sequence ID" value="GAA0361317.1"/>
    <property type="molecule type" value="Genomic_DNA"/>
</dbReference>
<comment type="caution">
    <text evidence="2">The sequence shown here is derived from an EMBL/GenBank/DDBJ whole genome shotgun (WGS) entry which is preliminary data.</text>
</comment>
<reference evidence="2 3" key="1">
    <citation type="journal article" date="2019" name="Int. J. Syst. Evol. Microbiol.">
        <title>The Global Catalogue of Microorganisms (GCM) 10K type strain sequencing project: providing services to taxonomists for standard genome sequencing and annotation.</title>
        <authorList>
            <consortium name="The Broad Institute Genomics Platform"/>
            <consortium name="The Broad Institute Genome Sequencing Center for Infectious Disease"/>
            <person name="Wu L."/>
            <person name="Ma J."/>
        </authorList>
    </citation>
    <scope>NUCLEOTIDE SEQUENCE [LARGE SCALE GENOMIC DNA]</scope>
    <source>
        <strain evidence="2 3">JCM 13378</strain>
    </source>
</reference>
<gene>
    <name evidence="2" type="ORF">GCM10009092_27040</name>
</gene>
<evidence type="ECO:0000256" key="1">
    <source>
        <dbReference type="SAM" id="MobiDB-lite"/>
    </source>
</evidence>
<accession>A0ABN0XE05</accession>
<protein>
    <submittedName>
        <fullName evidence="2">Uncharacterized protein</fullName>
    </submittedName>
</protein>